<reference evidence="4" key="1">
    <citation type="submission" date="2017-10" db="EMBL/GenBank/DDBJ databases">
        <title>Completed PacBio SMRT sequence of Methylosinus trichosporium OB3b reveals presence of a third large plasmid.</title>
        <authorList>
            <person name="Charles T.C."/>
            <person name="Lynch M.D.J."/>
            <person name="Heil J.R."/>
            <person name="Cheng J."/>
        </authorList>
    </citation>
    <scope>NUCLEOTIDE SEQUENCE [LARGE SCALE GENOMIC DNA]</scope>
    <source>
        <strain evidence="4">OB3b</strain>
    </source>
</reference>
<dbReference type="KEGG" id="mtw:CQW49_18130"/>
<dbReference type="Proteomes" id="UP000230709">
    <property type="component" value="Chromosome"/>
</dbReference>
<evidence type="ECO:0000313" key="4">
    <source>
        <dbReference type="Proteomes" id="UP000230709"/>
    </source>
</evidence>
<dbReference type="Pfam" id="PF13229">
    <property type="entry name" value="Beta_helix"/>
    <property type="match status" value="1"/>
</dbReference>
<feature type="signal peptide" evidence="1">
    <location>
        <begin position="1"/>
        <end position="22"/>
    </location>
</feature>
<feature type="domain" description="Right handed beta helix" evidence="2">
    <location>
        <begin position="108"/>
        <end position="235"/>
    </location>
</feature>
<dbReference type="InterPro" id="IPR039448">
    <property type="entry name" value="Beta_helix"/>
</dbReference>
<evidence type="ECO:0000259" key="2">
    <source>
        <dbReference type="Pfam" id="PF13229"/>
    </source>
</evidence>
<accession>A0A2D2D3N1</accession>
<evidence type="ECO:0000313" key="3">
    <source>
        <dbReference type="EMBL" id="ATQ69584.1"/>
    </source>
</evidence>
<evidence type="ECO:0000256" key="1">
    <source>
        <dbReference type="SAM" id="SignalP"/>
    </source>
</evidence>
<dbReference type="EMBL" id="CP023737">
    <property type="protein sequence ID" value="ATQ69584.1"/>
    <property type="molecule type" value="Genomic_DNA"/>
</dbReference>
<feature type="chain" id="PRO_5013588385" description="Right handed beta helix domain-containing protein" evidence="1">
    <location>
        <begin position="23"/>
        <end position="264"/>
    </location>
</feature>
<proteinExistence type="predicted"/>
<sequence length="264" mass="26442">MRSKIAFAGAALACLSAAPALAGSVSFVSATGDDTRNCATPATACRTFQRAHDATSPHGEIIALTPGDYGLLRITKSISVTGVEGVGIFGGAGSSDQIKIAAGASDVVYLTGLTLEGAGAGAGIVVDSAAAVTIRKCAVSNIASSRFYGIFMGGFDRTLIEDTSVSNGNDNIAMFGGRALVHRVISTNAKDVAIVSRGALTIAETSASGSSDGISRSAPIFMTRSAVTGNRFSGVLGDVTSAGDNLIRGNGTDVSGTVTNIGRQ</sequence>
<dbReference type="AlphaFoldDB" id="A0A2D2D3N1"/>
<dbReference type="RefSeq" id="WP_003615194.1">
    <property type="nucleotide sequence ID" value="NZ_ADVE02000001.1"/>
</dbReference>
<dbReference type="InterPro" id="IPR011050">
    <property type="entry name" value="Pectin_lyase_fold/virulence"/>
</dbReference>
<gene>
    <name evidence="3" type="ORF">CQW49_18130</name>
</gene>
<keyword evidence="4" id="KW-1185">Reference proteome</keyword>
<name>A0A2D2D3N1_METT3</name>
<protein>
    <recommendedName>
        <fullName evidence="2">Right handed beta helix domain-containing protein</fullName>
    </recommendedName>
</protein>
<dbReference type="STRING" id="595536.GCA_000178815_01555"/>
<organism evidence="3 4">
    <name type="scientific">Methylosinus trichosporium (strain ATCC 35070 / NCIMB 11131 / UNIQEM 75 / OB3b)</name>
    <dbReference type="NCBI Taxonomy" id="595536"/>
    <lineage>
        <taxon>Bacteria</taxon>
        <taxon>Pseudomonadati</taxon>
        <taxon>Pseudomonadota</taxon>
        <taxon>Alphaproteobacteria</taxon>
        <taxon>Hyphomicrobiales</taxon>
        <taxon>Methylocystaceae</taxon>
        <taxon>Methylosinus</taxon>
    </lineage>
</organism>
<dbReference type="SUPFAM" id="SSF51126">
    <property type="entry name" value="Pectin lyase-like"/>
    <property type="match status" value="1"/>
</dbReference>
<keyword evidence="1" id="KW-0732">Signal</keyword>